<sequence>MPQAQTRAFEGGAGTKMPQKLLRCLQYFKTRFIDEGLPPSGKSLQVLEDTSWSMRNAMRKGKKEGNRTGAGHWGSVALSLSHYKATWE</sequence>
<keyword evidence="2" id="KW-1185">Reference proteome</keyword>
<name>A0ABQ9WM70_SAGOE</name>
<accession>A0ABQ9WM70</accession>
<evidence type="ECO:0000313" key="2">
    <source>
        <dbReference type="Proteomes" id="UP001266305"/>
    </source>
</evidence>
<organism evidence="1 2">
    <name type="scientific">Saguinus oedipus</name>
    <name type="common">Cotton-top tamarin</name>
    <name type="synonym">Oedipomidas oedipus</name>
    <dbReference type="NCBI Taxonomy" id="9490"/>
    <lineage>
        <taxon>Eukaryota</taxon>
        <taxon>Metazoa</taxon>
        <taxon>Chordata</taxon>
        <taxon>Craniata</taxon>
        <taxon>Vertebrata</taxon>
        <taxon>Euteleostomi</taxon>
        <taxon>Mammalia</taxon>
        <taxon>Eutheria</taxon>
        <taxon>Euarchontoglires</taxon>
        <taxon>Primates</taxon>
        <taxon>Haplorrhini</taxon>
        <taxon>Platyrrhini</taxon>
        <taxon>Cebidae</taxon>
        <taxon>Callitrichinae</taxon>
        <taxon>Saguinus</taxon>
    </lineage>
</organism>
<dbReference type="Proteomes" id="UP001266305">
    <property type="component" value="Unassembled WGS sequence"/>
</dbReference>
<proteinExistence type="predicted"/>
<reference evidence="1 2" key="1">
    <citation type="submission" date="2023-05" db="EMBL/GenBank/DDBJ databases">
        <title>B98-5 Cell Line De Novo Hybrid Assembly: An Optical Mapping Approach.</title>
        <authorList>
            <person name="Kananen K."/>
            <person name="Auerbach J.A."/>
            <person name="Kautto E."/>
            <person name="Blachly J.S."/>
        </authorList>
    </citation>
    <scope>NUCLEOTIDE SEQUENCE [LARGE SCALE GENOMIC DNA]</scope>
    <source>
        <strain evidence="1">B95-8</strain>
        <tissue evidence="1">Cell line</tissue>
    </source>
</reference>
<dbReference type="EMBL" id="JASSZA010000001">
    <property type="protein sequence ID" value="KAK2121357.1"/>
    <property type="molecule type" value="Genomic_DNA"/>
</dbReference>
<feature type="non-terminal residue" evidence="1">
    <location>
        <position position="88"/>
    </location>
</feature>
<protein>
    <submittedName>
        <fullName evidence="1">Uncharacterized protein</fullName>
    </submittedName>
</protein>
<comment type="caution">
    <text evidence="1">The sequence shown here is derived from an EMBL/GenBank/DDBJ whole genome shotgun (WGS) entry which is preliminary data.</text>
</comment>
<evidence type="ECO:0000313" key="1">
    <source>
        <dbReference type="EMBL" id="KAK2121357.1"/>
    </source>
</evidence>
<gene>
    <name evidence="1" type="ORF">P7K49_002743</name>
</gene>